<dbReference type="Proteomes" id="UP001597545">
    <property type="component" value="Unassembled WGS sequence"/>
</dbReference>
<name>A0ABW5KG27_9SPHI</name>
<sequence length="79" mass="9328">MQWYQNQTIEQVLWETDSTYIVQIGIMAQAFRLKRANDDFEEQLTRLQEGMVHQRKFDIAIEKGTATIVSVKESRDVLH</sequence>
<evidence type="ECO:0000313" key="1">
    <source>
        <dbReference type="EMBL" id="MFD2546702.1"/>
    </source>
</evidence>
<reference evidence="2" key="1">
    <citation type="journal article" date="2019" name="Int. J. Syst. Evol. Microbiol.">
        <title>The Global Catalogue of Microorganisms (GCM) 10K type strain sequencing project: providing services to taxonomists for standard genome sequencing and annotation.</title>
        <authorList>
            <consortium name="The Broad Institute Genomics Platform"/>
            <consortium name="The Broad Institute Genome Sequencing Center for Infectious Disease"/>
            <person name="Wu L."/>
            <person name="Ma J."/>
        </authorList>
    </citation>
    <scope>NUCLEOTIDE SEQUENCE [LARGE SCALE GENOMIC DNA]</scope>
    <source>
        <strain evidence="2">KCTC 42662</strain>
    </source>
</reference>
<dbReference type="RefSeq" id="WP_380900756.1">
    <property type="nucleotide sequence ID" value="NZ_JBHUEG010000007.1"/>
</dbReference>
<organism evidence="1 2">
    <name type="scientific">Sphingobacterium suaedae</name>
    <dbReference type="NCBI Taxonomy" id="1686402"/>
    <lineage>
        <taxon>Bacteria</taxon>
        <taxon>Pseudomonadati</taxon>
        <taxon>Bacteroidota</taxon>
        <taxon>Sphingobacteriia</taxon>
        <taxon>Sphingobacteriales</taxon>
        <taxon>Sphingobacteriaceae</taxon>
        <taxon>Sphingobacterium</taxon>
    </lineage>
</organism>
<gene>
    <name evidence="1" type="ORF">ACFSR5_03470</name>
</gene>
<comment type="caution">
    <text evidence="1">The sequence shown here is derived from an EMBL/GenBank/DDBJ whole genome shotgun (WGS) entry which is preliminary data.</text>
</comment>
<proteinExistence type="predicted"/>
<keyword evidence="2" id="KW-1185">Reference proteome</keyword>
<protein>
    <submittedName>
        <fullName evidence="1">Uncharacterized protein</fullName>
    </submittedName>
</protein>
<dbReference type="EMBL" id="JBHULR010000003">
    <property type="protein sequence ID" value="MFD2546702.1"/>
    <property type="molecule type" value="Genomic_DNA"/>
</dbReference>
<evidence type="ECO:0000313" key="2">
    <source>
        <dbReference type="Proteomes" id="UP001597545"/>
    </source>
</evidence>
<accession>A0ABW5KG27</accession>